<feature type="domain" description="Translation elongation factor EFTs/EF1B dimerisation" evidence="8">
    <location>
        <begin position="53"/>
        <end position="197"/>
    </location>
</feature>
<dbReference type="PROSITE" id="PS01126">
    <property type="entry name" value="EF_TS_1"/>
    <property type="match status" value="1"/>
</dbReference>
<dbReference type="GO" id="GO:0003746">
    <property type="term" value="F:translation elongation factor activity"/>
    <property type="evidence" value="ECO:0007669"/>
    <property type="project" value="UniProtKB-UniRule"/>
</dbReference>
<dbReference type="InterPro" id="IPR036402">
    <property type="entry name" value="EF-Ts_dimer_sf"/>
</dbReference>
<dbReference type="Pfam" id="PF00889">
    <property type="entry name" value="EF_TS"/>
    <property type="match status" value="1"/>
</dbReference>
<keyword evidence="3 5" id="KW-0251">Elongation factor</keyword>
<proteinExistence type="inferred from homology"/>
<dbReference type="PANTHER" id="PTHR11741:SF0">
    <property type="entry name" value="ELONGATION FACTOR TS, MITOCHONDRIAL"/>
    <property type="match status" value="1"/>
</dbReference>
<keyword evidence="5" id="KW-0963">Cytoplasm</keyword>
<dbReference type="InterPro" id="IPR014039">
    <property type="entry name" value="Transl_elong_EFTs/EF1B_dimer"/>
</dbReference>
<dbReference type="HAMAP" id="MF_00050">
    <property type="entry name" value="EF_Ts"/>
    <property type="match status" value="1"/>
</dbReference>
<name>A0A2M9X9L4_9LEPT</name>
<evidence type="ECO:0000259" key="8">
    <source>
        <dbReference type="Pfam" id="PF00889"/>
    </source>
</evidence>
<feature type="region of interest" description="Involved in Mg(2+) ion dislocation from EF-Tu" evidence="5">
    <location>
        <begin position="82"/>
        <end position="85"/>
    </location>
</feature>
<dbReference type="OrthoDB" id="9808348at2"/>
<dbReference type="InterPro" id="IPR009060">
    <property type="entry name" value="UBA-like_sf"/>
</dbReference>
<dbReference type="RefSeq" id="WP_100707851.1">
    <property type="nucleotide sequence ID" value="NZ_NPDL01000009.1"/>
</dbReference>
<evidence type="ECO:0000256" key="2">
    <source>
        <dbReference type="ARBA" id="ARBA00016956"/>
    </source>
</evidence>
<evidence type="ECO:0000313" key="10">
    <source>
        <dbReference type="Proteomes" id="UP000232196"/>
    </source>
</evidence>
<sequence length="199" mass="22078">MSASTTDLIKELRDRTGAGLMDCKKALQENSNDLDKSADWLREKGIAKASKKAGRVTKEGRNISYIHGDGKIGVLLELNSETDFVARNEAFEALGKEICLQIAAMAPLYVSEEQVPAEDIERETKVLEAQLKEEGKKPEQIEKIIPGKIKKYYSEVCLLNQAFIKDNTKTVDDLVKESIAKFGENIIVARFARFQVGGA</sequence>
<gene>
    <name evidence="5 9" type="primary">tsf</name>
    <name evidence="9" type="ORF">CH357_16405</name>
</gene>
<organism evidence="9 10">
    <name type="scientific">Leptospira hartskeerlii</name>
    <dbReference type="NCBI Taxonomy" id="2023177"/>
    <lineage>
        <taxon>Bacteria</taxon>
        <taxon>Pseudomonadati</taxon>
        <taxon>Spirochaetota</taxon>
        <taxon>Spirochaetia</taxon>
        <taxon>Leptospirales</taxon>
        <taxon>Leptospiraceae</taxon>
        <taxon>Leptospira</taxon>
    </lineage>
</organism>
<reference evidence="9 10" key="1">
    <citation type="submission" date="2017-07" db="EMBL/GenBank/DDBJ databases">
        <title>Leptospira spp. isolated from tropical soils.</title>
        <authorList>
            <person name="Thibeaux R."/>
            <person name="Iraola G."/>
            <person name="Ferres I."/>
            <person name="Bierque E."/>
            <person name="Girault D."/>
            <person name="Soupe-Gilbert M.-E."/>
            <person name="Picardeau M."/>
            <person name="Goarant C."/>
        </authorList>
    </citation>
    <scope>NUCLEOTIDE SEQUENCE [LARGE SCALE GENOMIC DNA]</scope>
    <source>
        <strain evidence="9 10">MCA1-C-A1</strain>
    </source>
</reference>
<evidence type="ECO:0000256" key="4">
    <source>
        <dbReference type="ARBA" id="ARBA00022917"/>
    </source>
</evidence>
<protein>
    <recommendedName>
        <fullName evidence="2 5">Elongation factor Ts</fullName>
        <shortName evidence="5">EF-Ts</shortName>
    </recommendedName>
</protein>
<evidence type="ECO:0000256" key="7">
    <source>
        <dbReference type="RuleBase" id="RU000643"/>
    </source>
</evidence>
<dbReference type="Gene3D" id="1.10.8.10">
    <property type="entry name" value="DNA helicase RuvA subunit, C-terminal domain"/>
    <property type="match status" value="1"/>
</dbReference>
<dbReference type="InterPro" id="IPR001816">
    <property type="entry name" value="Transl_elong_EFTs/EF1B"/>
</dbReference>
<dbReference type="Pfam" id="PF25025">
    <property type="entry name" value="EF-Ts_N"/>
    <property type="match status" value="1"/>
</dbReference>
<dbReference type="SUPFAM" id="SSF46934">
    <property type="entry name" value="UBA-like"/>
    <property type="match status" value="1"/>
</dbReference>
<keyword evidence="4 5" id="KW-0648">Protein biosynthesis</keyword>
<evidence type="ECO:0000256" key="3">
    <source>
        <dbReference type="ARBA" id="ARBA00022768"/>
    </source>
</evidence>
<accession>A0A2M9X9L4</accession>
<comment type="caution">
    <text evidence="9">The sequence shown here is derived from an EMBL/GenBank/DDBJ whole genome shotgun (WGS) entry which is preliminary data.</text>
</comment>
<dbReference type="SUPFAM" id="SSF54713">
    <property type="entry name" value="Elongation factor Ts (EF-Ts), dimerisation domain"/>
    <property type="match status" value="1"/>
</dbReference>
<dbReference type="CDD" id="cd14275">
    <property type="entry name" value="UBA_EF-Ts"/>
    <property type="match status" value="1"/>
</dbReference>
<dbReference type="PROSITE" id="PS01127">
    <property type="entry name" value="EF_TS_2"/>
    <property type="match status" value="1"/>
</dbReference>
<dbReference type="Gene3D" id="1.10.286.20">
    <property type="match status" value="1"/>
</dbReference>
<evidence type="ECO:0000256" key="1">
    <source>
        <dbReference type="ARBA" id="ARBA00005532"/>
    </source>
</evidence>
<comment type="similarity">
    <text evidence="1 5 6">Belongs to the EF-Ts family.</text>
</comment>
<dbReference type="EMBL" id="NPDN01000009">
    <property type="protein sequence ID" value="PJZ24252.1"/>
    <property type="molecule type" value="Genomic_DNA"/>
</dbReference>
<evidence type="ECO:0000256" key="5">
    <source>
        <dbReference type="HAMAP-Rule" id="MF_00050"/>
    </source>
</evidence>
<dbReference type="Proteomes" id="UP000232196">
    <property type="component" value="Unassembled WGS sequence"/>
</dbReference>
<keyword evidence="10" id="KW-1185">Reference proteome</keyword>
<dbReference type="GO" id="GO:0005737">
    <property type="term" value="C:cytoplasm"/>
    <property type="evidence" value="ECO:0007669"/>
    <property type="project" value="UniProtKB-SubCell"/>
</dbReference>
<dbReference type="Gene3D" id="3.30.479.20">
    <property type="entry name" value="Elongation factor Ts, dimerisation domain"/>
    <property type="match status" value="1"/>
</dbReference>
<evidence type="ECO:0000313" key="9">
    <source>
        <dbReference type="EMBL" id="PJZ24252.1"/>
    </source>
</evidence>
<dbReference type="PANTHER" id="PTHR11741">
    <property type="entry name" value="ELONGATION FACTOR TS"/>
    <property type="match status" value="1"/>
</dbReference>
<comment type="subcellular location">
    <subcellularLocation>
        <location evidence="5 7">Cytoplasm</location>
    </subcellularLocation>
</comment>
<evidence type="ECO:0000256" key="6">
    <source>
        <dbReference type="RuleBase" id="RU000642"/>
    </source>
</evidence>
<dbReference type="NCBIfam" id="TIGR00116">
    <property type="entry name" value="tsf"/>
    <property type="match status" value="1"/>
</dbReference>
<dbReference type="InterPro" id="IPR018101">
    <property type="entry name" value="Transl_elong_Ts_CS"/>
</dbReference>
<dbReference type="FunFam" id="1.10.8.10:FF:000001">
    <property type="entry name" value="Elongation factor Ts"/>
    <property type="match status" value="1"/>
</dbReference>
<dbReference type="AlphaFoldDB" id="A0A2M9X9L4"/>
<comment type="function">
    <text evidence="5 6">Associates with the EF-Tu.GDP complex and induces the exchange of GDP to GTP. It remains bound to the aminoacyl-tRNA.EF-Tu.GTP complex up to the GTP hydrolysis stage on the ribosome.</text>
</comment>